<dbReference type="InterPro" id="IPR052337">
    <property type="entry name" value="SAT4-like"/>
</dbReference>
<accession>A0AAE0U329</accession>
<comment type="similarity">
    <text evidence="5">Belongs to the SAT4 family.</text>
</comment>
<evidence type="ECO:0000256" key="2">
    <source>
        <dbReference type="ARBA" id="ARBA00022692"/>
    </source>
</evidence>
<feature type="transmembrane region" description="Helical" evidence="7">
    <location>
        <begin position="86"/>
        <end position="106"/>
    </location>
</feature>
<gene>
    <name evidence="9" type="ORF">B0T20DRAFT_86409</name>
</gene>
<dbReference type="EMBL" id="JAUTDP010000014">
    <property type="protein sequence ID" value="KAK3388825.1"/>
    <property type="molecule type" value="Genomic_DNA"/>
</dbReference>
<keyword evidence="10" id="KW-1185">Reference proteome</keyword>
<evidence type="ECO:0000256" key="5">
    <source>
        <dbReference type="ARBA" id="ARBA00038359"/>
    </source>
</evidence>
<evidence type="ECO:0000256" key="7">
    <source>
        <dbReference type="SAM" id="Phobius"/>
    </source>
</evidence>
<feature type="transmembrane region" description="Helical" evidence="7">
    <location>
        <begin position="12"/>
        <end position="33"/>
    </location>
</feature>
<proteinExistence type="inferred from homology"/>
<evidence type="ECO:0000313" key="9">
    <source>
        <dbReference type="EMBL" id="KAK3388825.1"/>
    </source>
</evidence>
<reference evidence="9" key="1">
    <citation type="journal article" date="2023" name="Mol. Phylogenet. Evol.">
        <title>Genome-scale phylogeny and comparative genomics of the fungal order Sordariales.</title>
        <authorList>
            <person name="Hensen N."/>
            <person name="Bonometti L."/>
            <person name="Westerberg I."/>
            <person name="Brannstrom I.O."/>
            <person name="Guillou S."/>
            <person name="Cros-Aarteil S."/>
            <person name="Calhoun S."/>
            <person name="Haridas S."/>
            <person name="Kuo A."/>
            <person name="Mondo S."/>
            <person name="Pangilinan J."/>
            <person name="Riley R."/>
            <person name="LaButti K."/>
            <person name="Andreopoulos B."/>
            <person name="Lipzen A."/>
            <person name="Chen C."/>
            <person name="Yan M."/>
            <person name="Daum C."/>
            <person name="Ng V."/>
            <person name="Clum A."/>
            <person name="Steindorff A."/>
            <person name="Ohm R.A."/>
            <person name="Martin F."/>
            <person name="Silar P."/>
            <person name="Natvig D.O."/>
            <person name="Lalanne C."/>
            <person name="Gautier V."/>
            <person name="Ament-Velasquez S.L."/>
            <person name="Kruys A."/>
            <person name="Hutchinson M.I."/>
            <person name="Powell A.J."/>
            <person name="Barry K."/>
            <person name="Miller A.N."/>
            <person name="Grigoriev I.V."/>
            <person name="Debuchy R."/>
            <person name="Gladieux P."/>
            <person name="Hiltunen Thoren M."/>
            <person name="Johannesson H."/>
        </authorList>
    </citation>
    <scope>NUCLEOTIDE SEQUENCE</scope>
    <source>
        <strain evidence="9">FGSC 1904</strain>
    </source>
</reference>
<keyword evidence="2 7" id="KW-0812">Transmembrane</keyword>
<evidence type="ECO:0000256" key="3">
    <source>
        <dbReference type="ARBA" id="ARBA00022989"/>
    </source>
</evidence>
<comment type="caution">
    <text evidence="9">The sequence shown here is derived from an EMBL/GenBank/DDBJ whole genome shotgun (WGS) entry which is preliminary data.</text>
</comment>
<evidence type="ECO:0000259" key="8">
    <source>
        <dbReference type="Pfam" id="PF20684"/>
    </source>
</evidence>
<name>A0AAE0U329_SORBR</name>
<feature type="compositionally biased region" description="Basic and acidic residues" evidence="6">
    <location>
        <begin position="299"/>
        <end position="312"/>
    </location>
</feature>
<feature type="compositionally biased region" description="Basic and acidic residues" evidence="6">
    <location>
        <begin position="329"/>
        <end position="340"/>
    </location>
</feature>
<evidence type="ECO:0000256" key="6">
    <source>
        <dbReference type="SAM" id="MobiDB-lite"/>
    </source>
</evidence>
<dbReference type="GO" id="GO:0016020">
    <property type="term" value="C:membrane"/>
    <property type="evidence" value="ECO:0007669"/>
    <property type="project" value="UniProtKB-SubCell"/>
</dbReference>
<dbReference type="PANTHER" id="PTHR33048">
    <property type="entry name" value="PTH11-LIKE INTEGRAL MEMBRANE PROTEIN (AFU_ORTHOLOGUE AFUA_5G11245)"/>
    <property type="match status" value="1"/>
</dbReference>
<reference evidence="9" key="2">
    <citation type="submission" date="2023-07" db="EMBL/GenBank/DDBJ databases">
        <authorList>
            <consortium name="Lawrence Berkeley National Laboratory"/>
            <person name="Haridas S."/>
            <person name="Hensen N."/>
            <person name="Bonometti L."/>
            <person name="Westerberg I."/>
            <person name="Brannstrom I.O."/>
            <person name="Guillou S."/>
            <person name="Cros-Aarteil S."/>
            <person name="Calhoun S."/>
            <person name="Kuo A."/>
            <person name="Mondo S."/>
            <person name="Pangilinan J."/>
            <person name="Riley R."/>
            <person name="LaButti K."/>
            <person name="Andreopoulos B."/>
            <person name="Lipzen A."/>
            <person name="Chen C."/>
            <person name="Yanf M."/>
            <person name="Daum C."/>
            <person name="Ng V."/>
            <person name="Clum A."/>
            <person name="Steindorff A."/>
            <person name="Ohm R."/>
            <person name="Martin F."/>
            <person name="Silar P."/>
            <person name="Natvig D."/>
            <person name="Lalanne C."/>
            <person name="Gautier V."/>
            <person name="Ament-velasquez S.L."/>
            <person name="Kruys A."/>
            <person name="Hutchinson M.I."/>
            <person name="Powell A.J."/>
            <person name="Barry K."/>
            <person name="Miller A.N."/>
            <person name="Grigoriev I.V."/>
            <person name="Debuchy R."/>
            <person name="Gladieux P."/>
            <person name="Thoren M.H."/>
            <person name="Johannesson H."/>
        </authorList>
    </citation>
    <scope>NUCLEOTIDE SEQUENCE</scope>
    <source>
        <strain evidence="9">FGSC 1904</strain>
    </source>
</reference>
<feature type="domain" description="Rhodopsin" evidence="8">
    <location>
        <begin position="33"/>
        <end position="270"/>
    </location>
</feature>
<comment type="subcellular location">
    <subcellularLocation>
        <location evidence="1">Membrane</location>
        <topology evidence="1">Multi-pass membrane protein</topology>
    </subcellularLocation>
</comment>
<dbReference type="Pfam" id="PF20684">
    <property type="entry name" value="Fung_rhodopsin"/>
    <property type="match status" value="1"/>
</dbReference>
<feature type="region of interest" description="Disordered" evidence="6">
    <location>
        <begin position="296"/>
        <end position="342"/>
    </location>
</feature>
<keyword evidence="3 7" id="KW-1133">Transmembrane helix</keyword>
<evidence type="ECO:0000256" key="4">
    <source>
        <dbReference type="ARBA" id="ARBA00023136"/>
    </source>
</evidence>
<keyword evidence="4 7" id="KW-0472">Membrane</keyword>
<dbReference type="Proteomes" id="UP001281003">
    <property type="component" value="Unassembled WGS sequence"/>
</dbReference>
<feature type="transmembrane region" description="Helical" evidence="7">
    <location>
        <begin position="208"/>
        <end position="226"/>
    </location>
</feature>
<feature type="transmembrane region" description="Helical" evidence="7">
    <location>
        <begin position="171"/>
        <end position="196"/>
    </location>
</feature>
<feature type="transmembrane region" description="Helical" evidence="7">
    <location>
        <begin position="53"/>
        <end position="74"/>
    </location>
</feature>
<evidence type="ECO:0000256" key="1">
    <source>
        <dbReference type="ARBA" id="ARBA00004141"/>
    </source>
</evidence>
<feature type="transmembrane region" description="Helical" evidence="7">
    <location>
        <begin position="246"/>
        <end position="270"/>
    </location>
</feature>
<dbReference type="InterPro" id="IPR049326">
    <property type="entry name" value="Rhodopsin_dom_fungi"/>
</dbReference>
<protein>
    <recommendedName>
        <fullName evidence="8">Rhodopsin domain-containing protein</fullName>
    </recommendedName>
</protein>
<organism evidence="9 10">
    <name type="scientific">Sordaria brevicollis</name>
    <dbReference type="NCBI Taxonomy" id="83679"/>
    <lineage>
        <taxon>Eukaryota</taxon>
        <taxon>Fungi</taxon>
        <taxon>Dikarya</taxon>
        <taxon>Ascomycota</taxon>
        <taxon>Pezizomycotina</taxon>
        <taxon>Sordariomycetes</taxon>
        <taxon>Sordariomycetidae</taxon>
        <taxon>Sordariales</taxon>
        <taxon>Sordariaceae</taxon>
        <taxon>Sordaria</taxon>
    </lineage>
</organism>
<evidence type="ECO:0000313" key="10">
    <source>
        <dbReference type="Proteomes" id="UP001281003"/>
    </source>
</evidence>
<dbReference type="PANTHER" id="PTHR33048:SF42">
    <property type="entry name" value="INTEGRAL MEMBRANE PROTEIN"/>
    <property type="match status" value="1"/>
</dbReference>
<dbReference type="AlphaFoldDB" id="A0AAE0U329"/>
<sequence>MSVFVAPSTNPQGAALLAIFWTLQAICTVFVGLRLYCKIIRGRNLWWDDHLLIISYVLLCISTCVVTATALLGYGLQTRDVPLPNWQYLGILGAVTGTTSVLHAMLSKVSFAVTLLRLTDGWIKRFIWFIIITLSVGQVSSAFMFWLRCLPAEATWNPHIEDKKCWDSKAFLAYSIAGGIYAALVDIVLAFLPWPILLRFHMYRGEKVGVAIAMSMGVFAGIAGFIKVSTISRMESDNWNYDGFPLVVWGFAEGACTIVAASIPTLRALFIHAFKTPERPSIDIVVDSNRSAGASARHARSDWNERKHDNRSEQSILAIPPASSSTMDRSIETDIERDAARPLNNRFEMKHWQLGNG</sequence>
<feature type="transmembrane region" description="Helical" evidence="7">
    <location>
        <begin position="126"/>
        <end position="147"/>
    </location>
</feature>